<dbReference type="EMBL" id="CP139960">
    <property type="protein sequence ID" value="WQD37805.1"/>
    <property type="molecule type" value="Genomic_DNA"/>
</dbReference>
<proteinExistence type="predicted"/>
<keyword evidence="3" id="KW-1185">Reference proteome</keyword>
<protein>
    <submittedName>
        <fullName evidence="2">HEAT repeat domain-containing protein</fullName>
    </submittedName>
</protein>
<keyword evidence="1" id="KW-0812">Transmembrane</keyword>
<feature type="transmembrane region" description="Helical" evidence="1">
    <location>
        <begin position="15"/>
        <end position="37"/>
    </location>
</feature>
<keyword evidence="1" id="KW-0472">Membrane</keyword>
<keyword evidence="1" id="KW-1133">Transmembrane helix</keyword>
<sequence length="359" mass="41124">MNSGAFFRLLSPEHLYFSAAFFGILTLILVGMIYLFLYTKKKRFRVKEIITDQLNDWISEQMAMEEAHASATLPDFSVHFKKKYVRQFVTDNLINFKKSVAGHLSDSVVHLYEHTGLKKDSEAKMKSFRWHLRSRGIYELYMMQQRESLSDILDYTNSDNDFVRMEAQTAIVGLDGFKGLIFLNALNYPLHEWQQIKLLQQLDSFNSEEMPHLPLWLQSANSYVVHFALKLTEVYQQFRVHKEVVQCLNSDNHKIRNQAIKTLGIIAGENTVAILQQQYSAESSANKLEILKQTGINGTEADIEFLKSKLDDADDAIKLEAARAIVAINPKNMTVLNNIAADNPTIYSIANQIKYELAS</sequence>
<gene>
    <name evidence="2" type="ORF">U0035_19240</name>
</gene>
<evidence type="ECO:0000313" key="2">
    <source>
        <dbReference type="EMBL" id="WQD37805.1"/>
    </source>
</evidence>
<accession>A0ABZ0W3G0</accession>
<dbReference type="SUPFAM" id="SSF48371">
    <property type="entry name" value="ARM repeat"/>
    <property type="match status" value="1"/>
</dbReference>
<organism evidence="2 3">
    <name type="scientific">Niabella yanshanensis</name>
    <dbReference type="NCBI Taxonomy" id="577386"/>
    <lineage>
        <taxon>Bacteria</taxon>
        <taxon>Pseudomonadati</taxon>
        <taxon>Bacteroidota</taxon>
        <taxon>Chitinophagia</taxon>
        <taxon>Chitinophagales</taxon>
        <taxon>Chitinophagaceae</taxon>
        <taxon>Niabella</taxon>
    </lineage>
</organism>
<dbReference type="Proteomes" id="UP001325680">
    <property type="component" value="Chromosome"/>
</dbReference>
<dbReference type="RefSeq" id="WP_114790567.1">
    <property type="nucleotide sequence ID" value="NZ_CP139960.1"/>
</dbReference>
<reference evidence="2 3" key="1">
    <citation type="submission" date="2023-12" db="EMBL/GenBank/DDBJ databases">
        <title>Genome sequencing and assembly of bacterial species from a model synthetic community.</title>
        <authorList>
            <person name="Hogle S.L."/>
        </authorList>
    </citation>
    <scope>NUCLEOTIDE SEQUENCE [LARGE SCALE GENOMIC DNA]</scope>
    <source>
        <strain evidence="2 3">HAMBI_3031</strain>
    </source>
</reference>
<evidence type="ECO:0000313" key="3">
    <source>
        <dbReference type="Proteomes" id="UP001325680"/>
    </source>
</evidence>
<name>A0ABZ0W3G0_9BACT</name>
<evidence type="ECO:0000256" key="1">
    <source>
        <dbReference type="SAM" id="Phobius"/>
    </source>
</evidence>
<dbReference type="InterPro" id="IPR011989">
    <property type="entry name" value="ARM-like"/>
</dbReference>
<dbReference type="Gene3D" id="1.25.10.10">
    <property type="entry name" value="Leucine-rich Repeat Variant"/>
    <property type="match status" value="1"/>
</dbReference>
<dbReference type="InterPro" id="IPR016024">
    <property type="entry name" value="ARM-type_fold"/>
</dbReference>